<evidence type="ECO:0008006" key="3">
    <source>
        <dbReference type="Google" id="ProtNLM"/>
    </source>
</evidence>
<organism evidence="1 2">
    <name type="scientific">Candidatus Alloenteromonas pullistercoris</name>
    <dbReference type="NCBI Taxonomy" id="2840785"/>
    <lineage>
        <taxon>Bacteria</taxon>
        <taxon>Bacillati</taxon>
        <taxon>Bacillota</taxon>
        <taxon>Bacillota incertae sedis</taxon>
        <taxon>Candidatus Alloenteromonas</taxon>
    </lineage>
</organism>
<sequence>MAVQKYRCLLCGEIVVPNPDGTCPICGAGPDMLVPVDEDGNDVIAK</sequence>
<evidence type="ECO:0000313" key="2">
    <source>
        <dbReference type="Proteomes" id="UP000823634"/>
    </source>
</evidence>
<evidence type="ECO:0000313" key="1">
    <source>
        <dbReference type="EMBL" id="MBO8426269.1"/>
    </source>
</evidence>
<comment type="caution">
    <text evidence="1">The sequence shown here is derived from an EMBL/GenBank/DDBJ whole genome shotgun (WGS) entry which is preliminary data.</text>
</comment>
<dbReference type="Proteomes" id="UP000823634">
    <property type="component" value="Unassembled WGS sequence"/>
</dbReference>
<gene>
    <name evidence="1" type="ORF">IAC61_02995</name>
</gene>
<proteinExistence type="predicted"/>
<dbReference type="Gene3D" id="2.20.28.10">
    <property type="match status" value="1"/>
</dbReference>
<dbReference type="SUPFAM" id="SSF57802">
    <property type="entry name" value="Rubredoxin-like"/>
    <property type="match status" value="1"/>
</dbReference>
<reference evidence="1" key="2">
    <citation type="journal article" date="2021" name="PeerJ">
        <title>Extensive microbial diversity within the chicken gut microbiome revealed by metagenomics and culture.</title>
        <authorList>
            <person name="Gilroy R."/>
            <person name="Ravi A."/>
            <person name="Getino M."/>
            <person name="Pursley I."/>
            <person name="Horton D.L."/>
            <person name="Alikhan N.F."/>
            <person name="Baker D."/>
            <person name="Gharbi K."/>
            <person name="Hall N."/>
            <person name="Watson M."/>
            <person name="Adriaenssens E.M."/>
            <person name="Foster-Nyarko E."/>
            <person name="Jarju S."/>
            <person name="Secka A."/>
            <person name="Antonio M."/>
            <person name="Oren A."/>
            <person name="Chaudhuri R.R."/>
            <person name="La Ragione R."/>
            <person name="Hildebrand F."/>
            <person name="Pallen M.J."/>
        </authorList>
    </citation>
    <scope>NUCLEOTIDE SEQUENCE</scope>
    <source>
        <strain evidence="1">17113</strain>
    </source>
</reference>
<accession>A0A9D9DJG6</accession>
<dbReference type="AlphaFoldDB" id="A0A9D9DJG6"/>
<dbReference type="EMBL" id="JADINA010000019">
    <property type="protein sequence ID" value="MBO8426269.1"/>
    <property type="molecule type" value="Genomic_DNA"/>
</dbReference>
<name>A0A9D9DJG6_9FIRM</name>
<reference evidence="1" key="1">
    <citation type="submission" date="2020-10" db="EMBL/GenBank/DDBJ databases">
        <authorList>
            <person name="Gilroy R."/>
        </authorList>
    </citation>
    <scope>NUCLEOTIDE SEQUENCE</scope>
    <source>
        <strain evidence="1">17113</strain>
    </source>
</reference>
<protein>
    <recommendedName>
        <fullName evidence="3">Rubredoxin</fullName>
    </recommendedName>
</protein>